<reference evidence="2" key="1">
    <citation type="submission" date="2020-06" db="EMBL/GenBank/DDBJ databases">
        <title>Draft genome of Bugula neritina, a colonial animal packing powerful symbionts and potential medicines.</title>
        <authorList>
            <person name="Rayko M."/>
        </authorList>
    </citation>
    <scope>NUCLEOTIDE SEQUENCE [LARGE SCALE GENOMIC DNA]</scope>
    <source>
        <strain evidence="2">Kwan_BN1</strain>
    </source>
</reference>
<organism evidence="2 3">
    <name type="scientific">Bugula neritina</name>
    <name type="common">Brown bryozoan</name>
    <name type="synonym">Sertularia neritina</name>
    <dbReference type="NCBI Taxonomy" id="10212"/>
    <lineage>
        <taxon>Eukaryota</taxon>
        <taxon>Metazoa</taxon>
        <taxon>Spiralia</taxon>
        <taxon>Lophotrochozoa</taxon>
        <taxon>Bryozoa</taxon>
        <taxon>Gymnolaemata</taxon>
        <taxon>Cheilostomatida</taxon>
        <taxon>Flustrina</taxon>
        <taxon>Buguloidea</taxon>
        <taxon>Bugulidae</taxon>
        <taxon>Bugula</taxon>
    </lineage>
</organism>
<dbReference type="AlphaFoldDB" id="A0A7J7KLE7"/>
<keyword evidence="3" id="KW-1185">Reference proteome</keyword>
<proteinExistence type="predicted"/>
<evidence type="ECO:0000313" key="3">
    <source>
        <dbReference type="Proteomes" id="UP000593567"/>
    </source>
</evidence>
<name>A0A7J7KLE7_BUGNE</name>
<feature type="compositionally biased region" description="Basic residues" evidence="1">
    <location>
        <begin position="178"/>
        <end position="190"/>
    </location>
</feature>
<feature type="region of interest" description="Disordered" evidence="1">
    <location>
        <begin position="173"/>
        <end position="213"/>
    </location>
</feature>
<sequence>MYSIAVDHYLKMVLYLIRCNQVCDHSSSLTTTDSIASAVGTMTVMSDTHQHGVWSEYDSGITHSNMPLLHNVNTSVYLPSLVTKSYGRNNSLLMNVRKSSQSVKQCEEPVSGAMGSYREFRSRIRPAIFKGKSHCTIAVDPETHLQMVKEKQAMHEHRARPKTPVSLEPVQVSLSGSKTKKSKVKAKRMTKSAPDAFQSRNPNKGLPYHQPTSSWKSETQIQLPHLANQKGLRDFILTTSNSSNHQLLSTSHSSAATSKRATKTLADARSLTEVRSGQLYRDSPPKAINPLLQAFKLTQASYASSRVKRMLDNKLRAYENESLAIEAQSYSKQDTENILEIVEQSQQRVCQKDNGSRRCGICPNTAKSERHVASDHLNLNDSSTDNRVSATLSSAEDNLETERKKELVIQLPNITYSRANTPGAAALTERVTLMAKHVSRLDNSYSLAS</sequence>
<evidence type="ECO:0000256" key="1">
    <source>
        <dbReference type="SAM" id="MobiDB-lite"/>
    </source>
</evidence>
<dbReference type="EMBL" id="VXIV02000317">
    <property type="protein sequence ID" value="KAF6039021.1"/>
    <property type="molecule type" value="Genomic_DNA"/>
</dbReference>
<accession>A0A7J7KLE7</accession>
<evidence type="ECO:0000313" key="2">
    <source>
        <dbReference type="EMBL" id="KAF6039021.1"/>
    </source>
</evidence>
<protein>
    <submittedName>
        <fullName evidence="2">Uncharacterized protein</fullName>
    </submittedName>
</protein>
<comment type="caution">
    <text evidence="2">The sequence shown here is derived from an EMBL/GenBank/DDBJ whole genome shotgun (WGS) entry which is preliminary data.</text>
</comment>
<gene>
    <name evidence="2" type="ORF">EB796_002676</name>
</gene>
<dbReference type="Proteomes" id="UP000593567">
    <property type="component" value="Unassembled WGS sequence"/>
</dbReference>